<evidence type="ECO:0000313" key="1">
    <source>
        <dbReference type="EMBL" id="GAA4104648.1"/>
    </source>
</evidence>
<name>A0ABP7X567_9ACTN</name>
<dbReference type="RefSeq" id="WP_344958852.1">
    <property type="nucleotide sequence ID" value="NZ_BAAAZG010000080.1"/>
</dbReference>
<sequence>MAKYRTRDGHKVTFGAKVWAQNGTGPFTITKPGPAYGSTPKGWVLMVGGGEERLHAPEDISLYYYLSKPA</sequence>
<dbReference type="EMBL" id="BAAAZG010000080">
    <property type="protein sequence ID" value="GAA4104648.1"/>
    <property type="molecule type" value="Genomic_DNA"/>
</dbReference>
<proteinExistence type="predicted"/>
<gene>
    <name evidence="1" type="ORF">GCM10022214_84090</name>
</gene>
<comment type="caution">
    <text evidence="1">The sequence shown here is derived from an EMBL/GenBank/DDBJ whole genome shotgun (WGS) entry which is preliminary data.</text>
</comment>
<accession>A0ABP7X567</accession>
<evidence type="ECO:0000313" key="2">
    <source>
        <dbReference type="Proteomes" id="UP001500683"/>
    </source>
</evidence>
<organism evidence="1 2">
    <name type="scientific">Actinomadura miaoliensis</name>
    <dbReference type="NCBI Taxonomy" id="430685"/>
    <lineage>
        <taxon>Bacteria</taxon>
        <taxon>Bacillati</taxon>
        <taxon>Actinomycetota</taxon>
        <taxon>Actinomycetes</taxon>
        <taxon>Streptosporangiales</taxon>
        <taxon>Thermomonosporaceae</taxon>
        <taxon>Actinomadura</taxon>
    </lineage>
</organism>
<dbReference type="Proteomes" id="UP001500683">
    <property type="component" value="Unassembled WGS sequence"/>
</dbReference>
<protein>
    <submittedName>
        <fullName evidence="1">Uncharacterized protein</fullName>
    </submittedName>
</protein>
<keyword evidence="2" id="KW-1185">Reference proteome</keyword>
<reference evidence="2" key="1">
    <citation type="journal article" date="2019" name="Int. J. Syst. Evol. Microbiol.">
        <title>The Global Catalogue of Microorganisms (GCM) 10K type strain sequencing project: providing services to taxonomists for standard genome sequencing and annotation.</title>
        <authorList>
            <consortium name="The Broad Institute Genomics Platform"/>
            <consortium name="The Broad Institute Genome Sequencing Center for Infectious Disease"/>
            <person name="Wu L."/>
            <person name="Ma J."/>
        </authorList>
    </citation>
    <scope>NUCLEOTIDE SEQUENCE [LARGE SCALE GENOMIC DNA]</scope>
    <source>
        <strain evidence="2">JCM 16702</strain>
    </source>
</reference>